<comment type="caution">
    <text evidence="1">The sequence shown here is derived from an EMBL/GenBank/DDBJ whole genome shotgun (WGS) entry which is preliminary data.</text>
</comment>
<proteinExistence type="predicted"/>
<gene>
    <name evidence="1" type="ORF">SDC9_157005</name>
</gene>
<accession>A0A645FB94</accession>
<evidence type="ECO:0000313" key="1">
    <source>
        <dbReference type="EMBL" id="MPN09713.1"/>
    </source>
</evidence>
<reference evidence="1" key="1">
    <citation type="submission" date="2019-08" db="EMBL/GenBank/DDBJ databases">
        <authorList>
            <person name="Kucharzyk K."/>
            <person name="Murdoch R.W."/>
            <person name="Higgins S."/>
            <person name="Loffler F."/>
        </authorList>
    </citation>
    <scope>NUCLEOTIDE SEQUENCE</scope>
</reference>
<name>A0A645FB94_9ZZZZ</name>
<protein>
    <submittedName>
        <fullName evidence="1">Uncharacterized protein</fullName>
    </submittedName>
</protein>
<organism evidence="1">
    <name type="scientific">bioreactor metagenome</name>
    <dbReference type="NCBI Taxonomy" id="1076179"/>
    <lineage>
        <taxon>unclassified sequences</taxon>
        <taxon>metagenomes</taxon>
        <taxon>ecological metagenomes</taxon>
    </lineage>
</organism>
<dbReference type="AlphaFoldDB" id="A0A645FB94"/>
<dbReference type="EMBL" id="VSSQ01055840">
    <property type="protein sequence ID" value="MPN09713.1"/>
    <property type="molecule type" value="Genomic_DNA"/>
</dbReference>
<sequence>MTELAVHAFAQPGLGGQYNSKFALGHGRQHTGKNVVVGKLQLVHRYGVIFVHNRQYAAAPQGLDTGENVEIALAMPQIVAGEQQLSGEKALGFACVVIQLHQSSLA</sequence>